<keyword evidence="3" id="KW-1185">Reference proteome</keyword>
<dbReference type="OrthoDB" id="10249433at2759"/>
<dbReference type="EMBL" id="LSRX01000473">
    <property type="protein sequence ID" value="OLP96290.1"/>
    <property type="molecule type" value="Genomic_DNA"/>
</dbReference>
<dbReference type="PANTHER" id="PTHR12277:SF197">
    <property type="entry name" value="CHROMOSOME UNDETERMINED SCAFFOLD_38, WHOLE GENOME SHOTGUN SEQUENCE"/>
    <property type="match status" value="1"/>
</dbReference>
<evidence type="ECO:0000256" key="1">
    <source>
        <dbReference type="SAM" id="MobiDB-lite"/>
    </source>
</evidence>
<dbReference type="GO" id="GO:0016787">
    <property type="term" value="F:hydrolase activity"/>
    <property type="evidence" value="ECO:0007669"/>
    <property type="project" value="UniProtKB-KW"/>
</dbReference>
<dbReference type="Gene3D" id="3.40.50.1820">
    <property type="entry name" value="alpha/beta hydrolase"/>
    <property type="match status" value="1"/>
</dbReference>
<dbReference type="Proteomes" id="UP000186817">
    <property type="component" value="Unassembled WGS sequence"/>
</dbReference>
<gene>
    <name evidence="2" type="primary">abhd13</name>
    <name evidence="2" type="ORF">AK812_SmicGene21509</name>
</gene>
<feature type="region of interest" description="Disordered" evidence="1">
    <location>
        <begin position="294"/>
        <end position="329"/>
    </location>
</feature>
<keyword evidence="2" id="KW-0378">Hydrolase</keyword>
<organism evidence="2 3">
    <name type="scientific">Symbiodinium microadriaticum</name>
    <name type="common">Dinoflagellate</name>
    <name type="synonym">Zooxanthella microadriatica</name>
    <dbReference type="NCBI Taxonomy" id="2951"/>
    <lineage>
        <taxon>Eukaryota</taxon>
        <taxon>Sar</taxon>
        <taxon>Alveolata</taxon>
        <taxon>Dinophyceae</taxon>
        <taxon>Suessiales</taxon>
        <taxon>Symbiodiniaceae</taxon>
        <taxon>Symbiodinium</taxon>
    </lineage>
</organism>
<proteinExistence type="predicted"/>
<dbReference type="AlphaFoldDB" id="A0A1Q9DMB9"/>
<dbReference type="SUPFAM" id="SSF53474">
    <property type="entry name" value="alpha/beta-Hydrolases"/>
    <property type="match status" value="1"/>
</dbReference>
<dbReference type="InterPro" id="IPR029058">
    <property type="entry name" value="AB_hydrolase_fold"/>
</dbReference>
<name>A0A1Q9DMB9_SYMMI</name>
<reference evidence="2 3" key="1">
    <citation type="submission" date="2016-02" db="EMBL/GenBank/DDBJ databases">
        <title>Genome analysis of coral dinoflagellate symbionts highlights evolutionary adaptations to a symbiotic lifestyle.</title>
        <authorList>
            <person name="Aranda M."/>
            <person name="Li Y."/>
            <person name="Liew Y.J."/>
            <person name="Baumgarten S."/>
            <person name="Simakov O."/>
            <person name="Wilson M."/>
            <person name="Piel J."/>
            <person name="Ashoor H."/>
            <person name="Bougouffa S."/>
            <person name="Bajic V.B."/>
            <person name="Ryu T."/>
            <person name="Ravasi T."/>
            <person name="Bayer T."/>
            <person name="Micklem G."/>
            <person name="Kim H."/>
            <person name="Bhak J."/>
            <person name="Lajeunesse T.C."/>
            <person name="Voolstra C.R."/>
        </authorList>
    </citation>
    <scope>NUCLEOTIDE SEQUENCE [LARGE SCALE GENOMIC DNA]</scope>
    <source>
        <strain evidence="2 3">CCMP2467</strain>
    </source>
</reference>
<dbReference type="PANTHER" id="PTHR12277">
    <property type="entry name" value="ALPHA/BETA HYDROLASE DOMAIN-CONTAINING PROTEIN"/>
    <property type="match status" value="1"/>
</dbReference>
<accession>A0A1Q9DMB9</accession>
<protein>
    <submittedName>
        <fullName evidence="2">Alpha/beta hydrolase domain-containing protein 13</fullName>
    </submittedName>
</protein>
<sequence>MLLVPSCGSQAFEGRNCAASYTITYAHRPTCRYSLEVRAGNDTDTGRWWVVDSAVGFYTHFLYQDLQISSQPMALEAWRHSYIFASDHVEMRMCSGSNARFFIDVGYYHRREDVLDYHYEMIVTDSHGRHVAYVTWLRCREFVYDPIELLDPDVPPPYDRGGELIATIRRQRTSSEVLDPDDYDYAEDGWSAENLRPELLPNEVVSLLQALYVVNLSNKLANERDEPRPEDLQRPVSKFGLKLSVSFGGTLVELEPSELLPHLARLLGRGARRGARLAAAEALHSLLRHVIGNDSVSQEAAPDDAETPNPEPRQRGSNDGPAEPPTLFLDEDVQGSARGARATVTGAGVSWSAACRGDVQSHHLPGTKGLLQQDLLPQVNVIAVEYPGYGLLQGIEPAEEAASVVMYFHANSEDIGTAFHFVKHMRDQFKVNVIAVEYPGYGLLQGIEPAEETIFEVALTVFRYLVDDLRVSYSSVIVFGRSLGSGPAIFLASQYPLGGMILVSPFISIRAAAKHIGGRIVAFMFSNVFQNHKRMVNVSCPVLFIHGASDSLIPVEHSPPPFSLCRSRKLLVTPAKMDHNSSMFSDPNAFAVPAIHFFGFPGWRTLTPPFMPFDLFEAHRLDSETMHLRDGSGKKMEGPESWLYNCCGKLSEESDQVLVKQEKTLQEECVQNDYV</sequence>
<comment type="caution">
    <text evidence="2">The sequence shown here is derived from an EMBL/GenBank/DDBJ whole genome shotgun (WGS) entry which is preliminary data.</text>
</comment>
<evidence type="ECO:0000313" key="3">
    <source>
        <dbReference type="Proteomes" id="UP000186817"/>
    </source>
</evidence>
<evidence type="ECO:0000313" key="2">
    <source>
        <dbReference type="EMBL" id="OLP96290.1"/>
    </source>
</evidence>